<sequence length="649" mass="69702">MVQGTSGRTVRLTVAQATVRYVAAQHSVADGERRRFVPAALGIFGHGNVAGLGQALAEHADRLPFVQGRNEQALGHMATGFAKASKRRQTLAVTASIGPGATNLVTAAALATVNRIPLLLFPGDTYATRRQGPVLQQLDLPGTPDVTANDTFRPVSRFFDRITRPEQLLTALPQAFRVLASAEETGAVVVSLPQDVQSHAFDFPVEFFEERDWVIRRRVPDAPEVARVAELIRAAERPLVIAGGGVIYSDAQAELTALGKQTLLPVSETFGGKGAITEDGPWSVFGIGLEGSPTTNRLAERADLIVHIGTRLTDFATASQSLFANPDVRFASINVVEHDAVKQGAAAVLADAKLALEALTAELGDYRIPAAWAVDVQAARAAWVPVRDAALDPDTRFPKEQHPELPQTDAVLTQGQLIGLMQQHARPGDTIVAAAGGPPGDLQKVWDATGARHAHLEFGFSCMGYELPAAMGVRVADPDPSHRVTAFIGDGTFVMMPTEIVTAAQEGIPFTVVISENHGYQVIRRLQMWRTGEHFGNEFRYREGGGSLAGADAGRLEGEYLRIDLAQVAAGLGAEVRRPTTADEVRAALDETRDVPGPVVIVVPTIPHADLPASEVWWDVSPAEVWERVDTSEKLVEYGEGLALQRWHG</sequence>
<dbReference type="AlphaFoldDB" id="A0A4P6KF34"/>
<accession>A0A4P6KF34</accession>
<dbReference type="Proteomes" id="UP000289260">
    <property type="component" value="Chromosome"/>
</dbReference>
<keyword evidence="2 3" id="KW-0786">Thiamine pyrophosphate</keyword>
<proteinExistence type="inferred from homology"/>
<dbReference type="InterPro" id="IPR045229">
    <property type="entry name" value="TPP_enz"/>
</dbReference>
<dbReference type="InterPro" id="IPR012001">
    <property type="entry name" value="Thiamin_PyroP_enz_TPP-bd_dom"/>
</dbReference>
<dbReference type="KEGG" id="ltr:EVS81_09280"/>
<dbReference type="PANTHER" id="PTHR18968:SF9">
    <property type="entry name" value="3D-(3,5_4)-TRIHYDROXYCYCLOHEXANE-1,2-DIONE HYDROLASE"/>
    <property type="match status" value="1"/>
</dbReference>
<protein>
    <submittedName>
        <fullName evidence="7">3D-(3,5/4)-trihydroxycyclohexane-1,2-dione acylhydrolase (Decyclizing)</fullName>
        <ecNumber evidence="7">3.7.1.22</ecNumber>
    </submittedName>
</protein>
<dbReference type="SUPFAM" id="SSF52518">
    <property type="entry name" value="Thiamin diphosphate-binding fold (THDP-binding)"/>
    <property type="match status" value="2"/>
</dbReference>
<feature type="domain" description="Thiamine pyrophosphate enzyme TPP-binding" evidence="5">
    <location>
        <begin position="440"/>
        <end position="603"/>
    </location>
</feature>
<dbReference type="GO" id="GO:0102481">
    <property type="term" value="F:3D-(3,5/4)-trihydroxycyclohexane-1,2-dione hydrolase activity"/>
    <property type="evidence" value="ECO:0007669"/>
    <property type="project" value="UniProtKB-EC"/>
</dbReference>
<evidence type="ECO:0000256" key="2">
    <source>
        <dbReference type="ARBA" id="ARBA00023052"/>
    </source>
</evidence>
<dbReference type="InterPro" id="IPR011766">
    <property type="entry name" value="TPP_enzyme_TPP-bd"/>
</dbReference>
<dbReference type="GO" id="GO:0009097">
    <property type="term" value="P:isoleucine biosynthetic process"/>
    <property type="evidence" value="ECO:0007669"/>
    <property type="project" value="TreeGrafter"/>
</dbReference>
<evidence type="ECO:0000313" key="8">
    <source>
        <dbReference type="Proteomes" id="UP000289260"/>
    </source>
</evidence>
<keyword evidence="7" id="KW-0378">Hydrolase</keyword>
<dbReference type="GO" id="GO:0030976">
    <property type="term" value="F:thiamine pyrophosphate binding"/>
    <property type="evidence" value="ECO:0007669"/>
    <property type="project" value="InterPro"/>
</dbReference>
<evidence type="ECO:0000259" key="4">
    <source>
        <dbReference type="Pfam" id="PF00205"/>
    </source>
</evidence>
<dbReference type="GO" id="GO:0019310">
    <property type="term" value="P:inositol catabolic process"/>
    <property type="evidence" value="ECO:0007669"/>
    <property type="project" value="InterPro"/>
</dbReference>
<feature type="domain" description="Thiamine pyrophosphate enzyme central" evidence="4">
    <location>
        <begin position="225"/>
        <end position="359"/>
    </location>
</feature>
<dbReference type="EMBL" id="CP035806">
    <property type="protein sequence ID" value="QBE49007.1"/>
    <property type="molecule type" value="Genomic_DNA"/>
</dbReference>
<dbReference type="Pfam" id="PF00205">
    <property type="entry name" value="TPP_enzyme_M"/>
    <property type="match status" value="1"/>
</dbReference>
<dbReference type="InterPro" id="IPR029061">
    <property type="entry name" value="THDP-binding"/>
</dbReference>
<name>A0A4P6KF34_9MICO</name>
<keyword evidence="8" id="KW-1185">Reference proteome</keyword>
<dbReference type="InterPro" id="IPR029035">
    <property type="entry name" value="DHS-like_NAD/FAD-binding_dom"/>
</dbReference>
<feature type="domain" description="Thiamine pyrophosphate enzyme N-terminal TPP-binding" evidence="6">
    <location>
        <begin position="50"/>
        <end position="138"/>
    </location>
</feature>
<dbReference type="InterPro" id="IPR012000">
    <property type="entry name" value="Thiamin_PyroP_enz_cen_dom"/>
</dbReference>
<dbReference type="PANTHER" id="PTHR18968">
    <property type="entry name" value="THIAMINE PYROPHOSPHATE ENZYMES"/>
    <property type="match status" value="1"/>
</dbReference>
<organism evidence="7 8">
    <name type="scientific">Leucobacter triazinivorans</name>
    <dbReference type="NCBI Taxonomy" id="1784719"/>
    <lineage>
        <taxon>Bacteria</taxon>
        <taxon>Bacillati</taxon>
        <taxon>Actinomycetota</taxon>
        <taxon>Actinomycetes</taxon>
        <taxon>Micrococcales</taxon>
        <taxon>Microbacteriaceae</taxon>
        <taxon>Leucobacter</taxon>
    </lineage>
</organism>
<comment type="similarity">
    <text evidence="1 3">Belongs to the TPP enzyme family.</text>
</comment>
<reference evidence="7 8" key="1">
    <citation type="submission" date="2019-02" db="EMBL/GenBank/DDBJ databases">
        <authorList>
            <person name="Sun L."/>
            <person name="Pan D."/>
            <person name="Wu X."/>
        </authorList>
    </citation>
    <scope>NUCLEOTIDE SEQUENCE [LARGE SCALE GENOMIC DNA]</scope>
    <source>
        <strain evidence="7 8">JW-1</strain>
    </source>
</reference>
<evidence type="ECO:0000313" key="7">
    <source>
        <dbReference type="EMBL" id="QBE49007.1"/>
    </source>
</evidence>
<evidence type="ECO:0000259" key="5">
    <source>
        <dbReference type="Pfam" id="PF02775"/>
    </source>
</evidence>
<dbReference type="GO" id="GO:0009099">
    <property type="term" value="P:L-valine biosynthetic process"/>
    <property type="evidence" value="ECO:0007669"/>
    <property type="project" value="TreeGrafter"/>
</dbReference>
<dbReference type="InterPro" id="IPR030817">
    <property type="entry name" value="Myo_inos_IolD"/>
</dbReference>
<evidence type="ECO:0000256" key="3">
    <source>
        <dbReference type="RuleBase" id="RU362132"/>
    </source>
</evidence>
<dbReference type="GO" id="GO:0050660">
    <property type="term" value="F:flavin adenine dinucleotide binding"/>
    <property type="evidence" value="ECO:0007669"/>
    <property type="project" value="TreeGrafter"/>
</dbReference>
<dbReference type="CDD" id="cd07035">
    <property type="entry name" value="TPP_PYR_POX_like"/>
    <property type="match status" value="1"/>
</dbReference>
<dbReference type="SUPFAM" id="SSF52467">
    <property type="entry name" value="DHS-like NAD/FAD-binding domain"/>
    <property type="match status" value="1"/>
</dbReference>
<dbReference type="Pfam" id="PF02775">
    <property type="entry name" value="TPP_enzyme_C"/>
    <property type="match status" value="1"/>
</dbReference>
<dbReference type="NCBIfam" id="TIGR04377">
    <property type="entry name" value="myo_inos_iolD"/>
    <property type="match status" value="1"/>
</dbReference>
<dbReference type="RefSeq" id="WP_130110141.1">
    <property type="nucleotide sequence ID" value="NZ_CP035806.1"/>
</dbReference>
<dbReference type="Gene3D" id="3.40.50.1220">
    <property type="entry name" value="TPP-binding domain"/>
    <property type="match status" value="1"/>
</dbReference>
<evidence type="ECO:0000256" key="1">
    <source>
        <dbReference type="ARBA" id="ARBA00007812"/>
    </source>
</evidence>
<dbReference type="GO" id="GO:0005948">
    <property type="term" value="C:acetolactate synthase complex"/>
    <property type="evidence" value="ECO:0007669"/>
    <property type="project" value="TreeGrafter"/>
</dbReference>
<dbReference type="EC" id="3.7.1.22" evidence="7"/>
<gene>
    <name evidence="7" type="primary">iolD</name>
    <name evidence="7" type="ORF">EVS81_09280</name>
</gene>
<dbReference type="GO" id="GO:0003984">
    <property type="term" value="F:acetolactate synthase activity"/>
    <property type="evidence" value="ECO:0007669"/>
    <property type="project" value="TreeGrafter"/>
</dbReference>
<dbReference type="OrthoDB" id="3194735at2"/>
<dbReference type="Pfam" id="PF02776">
    <property type="entry name" value="TPP_enzyme_N"/>
    <property type="match status" value="1"/>
</dbReference>
<evidence type="ECO:0000259" key="6">
    <source>
        <dbReference type="Pfam" id="PF02776"/>
    </source>
</evidence>
<dbReference type="GO" id="GO:0000287">
    <property type="term" value="F:magnesium ion binding"/>
    <property type="evidence" value="ECO:0007669"/>
    <property type="project" value="InterPro"/>
</dbReference>
<dbReference type="Gene3D" id="3.40.50.970">
    <property type="match status" value="2"/>
</dbReference>